<evidence type="ECO:0000313" key="1">
    <source>
        <dbReference type="EMBL" id="EEG23195.1"/>
    </source>
</evidence>
<dbReference type="HOGENOM" id="CLU_3215613_0_0_4"/>
<organism evidence="1 2">
    <name type="scientific">Eikenella corrodens ATCC 23834</name>
    <dbReference type="NCBI Taxonomy" id="546274"/>
    <lineage>
        <taxon>Bacteria</taxon>
        <taxon>Pseudomonadati</taxon>
        <taxon>Pseudomonadota</taxon>
        <taxon>Betaproteobacteria</taxon>
        <taxon>Neisseriales</taxon>
        <taxon>Neisseriaceae</taxon>
        <taxon>Eikenella</taxon>
    </lineage>
</organism>
<name>C0DXL4_EIKCO</name>
<comment type="caution">
    <text evidence="1">The sequence shown here is derived from an EMBL/GenBank/DDBJ whole genome shotgun (WGS) entry which is preliminary data.</text>
</comment>
<proteinExistence type="predicted"/>
<sequence length="44" mass="4849">MACYKRLPENKLSELSGSLFAARIQRIHCGNTNSCHSSLPTISL</sequence>
<reference evidence="1 2" key="1">
    <citation type="submission" date="2009-01" db="EMBL/GenBank/DDBJ databases">
        <authorList>
            <person name="Fulton L."/>
            <person name="Clifton S."/>
            <person name="Chinwalla A.T."/>
            <person name="Mitreva M."/>
            <person name="Sodergren E."/>
            <person name="Weinstock G."/>
            <person name="Clifton S."/>
            <person name="Dooling D.J."/>
            <person name="Fulton B."/>
            <person name="Minx P."/>
            <person name="Pepin K.H."/>
            <person name="Johnson M."/>
            <person name="Bhonagiri V."/>
            <person name="Nash W.E."/>
            <person name="Mardis E.R."/>
            <person name="Wilson R.K."/>
        </authorList>
    </citation>
    <scope>NUCLEOTIDE SEQUENCE [LARGE SCALE GENOMIC DNA]</scope>
    <source>
        <strain evidence="1 2">ATCC 23834</strain>
    </source>
</reference>
<protein>
    <submittedName>
        <fullName evidence="1">Uncharacterized protein</fullName>
    </submittedName>
</protein>
<dbReference type="Proteomes" id="UP000005837">
    <property type="component" value="Unassembled WGS sequence"/>
</dbReference>
<gene>
    <name evidence="1" type="ORF">EIKCOROL_02125</name>
</gene>
<dbReference type="EMBL" id="ACEA01000045">
    <property type="protein sequence ID" value="EEG23195.1"/>
    <property type="molecule type" value="Genomic_DNA"/>
</dbReference>
<evidence type="ECO:0000313" key="2">
    <source>
        <dbReference type="Proteomes" id="UP000005837"/>
    </source>
</evidence>
<dbReference type="AlphaFoldDB" id="C0DXL4"/>
<accession>C0DXL4</accession>